<dbReference type="EMBL" id="KN819338">
    <property type="protein sequence ID" value="KIJ15224.1"/>
    <property type="molecule type" value="Genomic_DNA"/>
</dbReference>
<accession>A0A0C9SYU5</accession>
<sequence>MTPLRQFKGVPQEVIWKAEGKKFPWYRYFNLNPPELGELIGIPNAGGLVHRLVRNSPKLQLQPQAQPITCSLLHIDLSITPDFRWDEKIHGTAETFFSLVEDRYAEDEHNVTITVPMLEPVPPNYYISVVSDRWLHAETRLPISFNQLIPSEKFPMPTALLDFQPHPLSALHSKEFEAIYSNTSRPLTQFRPSGKMICAEFALLMLWSKKDHSMAVCVEPYQEMVDQRVAKWRRKFSGVLEGGKEMLNLTGETSTDLRRLEKDDVIVCTPSQRDVLSRRWRQRKNVQTIALLIADG</sequence>
<gene>
    <name evidence="3" type="ORF">PAXINDRAFT_12138</name>
</gene>
<dbReference type="GO" id="GO:0003676">
    <property type="term" value="F:nucleic acid binding"/>
    <property type="evidence" value="ECO:0007669"/>
    <property type="project" value="InterPro"/>
</dbReference>
<dbReference type="Pfam" id="PF02889">
    <property type="entry name" value="Sec63"/>
    <property type="match status" value="1"/>
</dbReference>
<dbReference type="SUPFAM" id="SSF52540">
    <property type="entry name" value="P-loop containing nucleoside triphosphate hydrolases"/>
    <property type="match status" value="1"/>
</dbReference>
<evidence type="ECO:0000259" key="1">
    <source>
        <dbReference type="Pfam" id="PF00270"/>
    </source>
</evidence>
<dbReference type="AlphaFoldDB" id="A0A0C9SYU5"/>
<evidence type="ECO:0000313" key="4">
    <source>
        <dbReference type="Proteomes" id="UP000053647"/>
    </source>
</evidence>
<evidence type="ECO:0000313" key="3">
    <source>
        <dbReference type="EMBL" id="KIJ15224.1"/>
    </source>
</evidence>
<name>A0A0C9SYU5_PAXIN</name>
<dbReference type="Gene3D" id="2.60.40.150">
    <property type="entry name" value="C2 domain"/>
    <property type="match status" value="2"/>
</dbReference>
<reference evidence="4" key="2">
    <citation type="submission" date="2015-01" db="EMBL/GenBank/DDBJ databases">
        <title>Evolutionary Origins and Diversification of the Mycorrhizal Mutualists.</title>
        <authorList>
            <consortium name="DOE Joint Genome Institute"/>
            <consortium name="Mycorrhizal Genomics Consortium"/>
            <person name="Kohler A."/>
            <person name="Kuo A."/>
            <person name="Nagy L.G."/>
            <person name="Floudas D."/>
            <person name="Copeland A."/>
            <person name="Barry K.W."/>
            <person name="Cichocki N."/>
            <person name="Veneault-Fourrey C."/>
            <person name="LaButti K."/>
            <person name="Lindquist E.A."/>
            <person name="Lipzen A."/>
            <person name="Lundell T."/>
            <person name="Morin E."/>
            <person name="Murat C."/>
            <person name="Riley R."/>
            <person name="Ohm R."/>
            <person name="Sun H."/>
            <person name="Tunlid A."/>
            <person name="Henrissat B."/>
            <person name="Grigoriev I.V."/>
            <person name="Hibbett D.S."/>
            <person name="Martin F."/>
        </authorList>
    </citation>
    <scope>NUCLEOTIDE SEQUENCE [LARGE SCALE GENOMIC DNA]</scope>
    <source>
        <strain evidence="4">ATCC 200175</strain>
    </source>
</reference>
<feature type="domain" description="SEC63" evidence="2">
    <location>
        <begin position="49"/>
        <end position="144"/>
    </location>
</feature>
<proteinExistence type="predicted"/>
<dbReference type="Pfam" id="PF00270">
    <property type="entry name" value="DEAD"/>
    <property type="match status" value="1"/>
</dbReference>
<feature type="domain" description="DEAD/DEAH-box helicase" evidence="1">
    <location>
        <begin position="193"/>
        <end position="295"/>
    </location>
</feature>
<dbReference type="FunFam" id="1.10.150.20:FF:000004">
    <property type="entry name" value="U5 small nuclear ribonucleoprotein helicase"/>
    <property type="match status" value="1"/>
</dbReference>
<evidence type="ECO:0000259" key="2">
    <source>
        <dbReference type="Pfam" id="PF02889"/>
    </source>
</evidence>
<dbReference type="InterPro" id="IPR027417">
    <property type="entry name" value="P-loop_NTPase"/>
</dbReference>
<dbReference type="Proteomes" id="UP000053647">
    <property type="component" value="Unassembled WGS sequence"/>
</dbReference>
<dbReference type="OrthoDB" id="2680710at2759"/>
<dbReference type="SUPFAM" id="SSF81296">
    <property type="entry name" value="E set domains"/>
    <property type="match status" value="1"/>
</dbReference>
<organism evidence="3 4">
    <name type="scientific">Paxillus involutus ATCC 200175</name>
    <dbReference type="NCBI Taxonomy" id="664439"/>
    <lineage>
        <taxon>Eukaryota</taxon>
        <taxon>Fungi</taxon>
        <taxon>Dikarya</taxon>
        <taxon>Basidiomycota</taxon>
        <taxon>Agaricomycotina</taxon>
        <taxon>Agaricomycetes</taxon>
        <taxon>Agaricomycetidae</taxon>
        <taxon>Boletales</taxon>
        <taxon>Paxilineae</taxon>
        <taxon>Paxillaceae</taxon>
        <taxon>Paxillus</taxon>
    </lineage>
</organism>
<dbReference type="Gene3D" id="1.10.150.20">
    <property type="entry name" value="5' to 3' exonuclease, C-terminal subdomain"/>
    <property type="match status" value="1"/>
</dbReference>
<protein>
    <recommendedName>
        <fullName evidence="5">RNA helicase</fullName>
    </recommendedName>
</protein>
<dbReference type="InterPro" id="IPR014756">
    <property type="entry name" value="Ig_E-set"/>
</dbReference>
<dbReference type="InterPro" id="IPR035892">
    <property type="entry name" value="C2_domain_sf"/>
</dbReference>
<dbReference type="HOGENOM" id="CLU_059489_0_0_1"/>
<evidence type="ECO:0008006" key="5">
    <source>
        <dbReference type="Google" id="ProtNLM"/>
    </source>
</evidence>
<keyword evidence="4" id="KW-1185">Reference proteome</keyword>
<dbReference type="Gene3D" id="3.40.50.300">
    <property type="entry name" value="P-loop containing nucleotide triphosphate hydrolases"/>
    <property type="match status" value="1"/>
</dbReference>
<dbReference type="InterPro" id="IPR011545">
    <property type="entry name" value="DEAD/DEAH_box_helicase_dom"/>
</dbReference>
<dbReference type="InterPro" id="IPR004179">
    <property type="entry name" value="Sec63-dom"/>
</dbReference>
<dbReference type="GO" id="GO:0005524">
    <property type="term" value="F:ATP binding"/>
    <property type="evidence" value="ECO:0007669"/>
    <property type="project" value="InterPro"/>
</dbReference>
<reference evidence="3 4" key="1">
    <citation type="submission" date="2014-06" db="EMBL/GenBank/DDBJ databases">
        <authorList>
            <consortium name="DOE Joint Genome Institute"/>
            <person name="Kuo A."/>
            <person name="Kohler A."/>
            <person name="Nagy L.G."/>
            <person name="Floudas D."/>
            <person name="Copeland A."/>
            <person name="Barry K.W."/>
            <person name="Cichocki N."/>
            <person name="Veneault-Fourrey C."/>
            <person name="LaButti K."/>
            <person name="Lindquist E.A."/>
            <person name="Lipzen A."/>
            <person name="Lundell T."/>
            <person name="Morin E."/>
            <person name="Murat C."/>
            <person name="Sun H."/>
            <person name="Tunlid A."/>
            <person name="Henrissat B."/>
            <person name="Grigoriev I.V."/>
            <person name="Hibbett D.S."/>
            <person name="Martin F."/>
            <person name="Nordberg H.P."/>
            <person name="Cantor M.N."/>
            <person name="Hua S.X."/>
        </authorList>
    </citation>
    <scope>NUCLEOTIDE SEQUENCE [LARGE SCALE GENOMIC DNA]</scope>
    <source>
        <strain evidence="3 4">ATCC 200175</strain>
    </source>
</reference>